<evidence type="ECO:0000313" key="3">
    <source>
        <dbReference type="Proteomes" id="UP001530315"/>
    </source>
</evidence>
<dbReference type="InterPro" id="IPR058917">
    <property type="entry name" value="RESC6_dom"/>
</dbReference>
<dbReference type="InterPro" id="IPR013584">
    <property type="entry name" value="RAP"/>
</dbReference>
<proteinExistence type="predicted"/>
<dbReference type="PANTHER" id="PTHR21228">
    <property type="entry name" value="FAST LEU-RICH DOMAIN-CONTAINING"/>
    <property type="match status" value="1"/>
</dbReference>
<gene>
    <name evidence="2" type="ORF">ACHAW5_011005</name>
</gene>
<comment type="caution">
    <text evidence="2">The sequence shown here is derived from an EMBL/GenBank/DDBJ whole genome shotgun (WGS) entry which is preliminary data.</text>
</comment>
<protein>
    <recommendedName>
        <fullName evidence="1">RAP domain-containing protein</fullName>
    </recommendedName>
</protein>
<dbReference type="SMART" id="SM00952">
    <property type="entry name" value="RAP"/>
    <property type="match status" value="1"/>
</dbReference>
<dbReference type="EMBL" id="JALLAZ020001803">
    <property type="protein sequence ID" value="KAL3763338.1"/>
    <property type="molecule type" value="Genomic_DNA"/>
</dbReference>
<dbReference type="PANTHER" id="PTHR21228:SF40">
    <property type="entry name" value="LD45607P"/>
    <property type="match status" value="1"/>
</dbReference>
<feature type="domain" description="RAP" evidence="1">
    <location>
        <begin position="684"/>
        <end position="741"/>
    </location>
</feature>
<dbReference type="AlphaFoldDB" id="A0ABD3MHE0"/>
<dbReference type="Proteomes" id="UP001530315">
    <property type="component" value="Unassembled WGS sequence"/>
</dbReference>
<evidence type="ECO:0000313" key="2">
    <source>
        <dbReference type="EMBL" id="KAL3763338.1"/>
    </source>
</evidence>
<organism evidence="2 3">
    <name type="scientific">Stephanodiscus triporus</name>
    <dbReference type="NCBI Taxonomy" id="2934178"/>
    <lineage>
        <taxon>Eukaryota</taxon>
        <taxon>Sar</taxon>
        <taxon>Stramenopiles</taxon>
        <taxon>Ochrophyta</taxon>
        <taxon>Bacillariophyta</taxon>
        <taxon>Coscinodiscophyceae</taxon>
        <taxon>Thalassiosirophycidae</taxon>
        <taxon>Stephanodiscales</taxon>
        <taxon>Stephanodiscaceae</taxon>
        <taxon>Stephanodiscus</taxon>
    </lineage>
</organism>
<sequence length="755" mass="84280">MGNLAWSCATCRCADDDAIPLMRDFSNEFVRRRGEERRPRGAGSSSGEVVSIVGCNDKSDVDSLDPMTLCQWAISYAKAGHKDEELFLAISAAAIPMLGRFNSRHFSNLLYAFALAGHTPTKGGCGLSSPTSSLFDEIAASIIHQIPTFSSQHMANTLWAYAKVNHASPELFDAIAREAIPRMREFSAQQLANVAWAFSKFHPPTTSDSVFDRVAEEVVVRGFDSFTMQGLAMLAHSYASVGHVKRGDFWDAIDRAATTRRTELGAIESSQIAWSFATIGRPSDDLFRGIEVFVLSNANRIKPQGLSNLAWAFAMLGYDSPEFFRAIAEESLRRLDEFTPEDEVMLVLAYSRTSHTSPELLDRIASNSLSHLDEYTGLDLFNLVLSYVRMGRQSRHWMEVIASEIIRRPFAFSPQVIVGVTWAYASTGCRIPALLNFLSDECINSCDELKSKEVASLAWSFASLDFHHRPLLSALADSSDRRWSQFDASSIANMAWAYATGREDRPRLFEGIVNAAIDRRNEFTSQGVSMLLWSCSAAGHFDRRLFLSMEPTARSLLRECDCQSLANIAWAYAVADLEADSLFGLESPFVNVLLEKYDEFDHRGLCQLHQWNLWIKENANDSALPAHIEKRCYDEFINQPLHGSIFQKDVMSELGLMGILLEEEVRTQSGYSLDAVVHVNGESIGLEVDGPYHFVGKRPTGSTILKHRQVAAIDGIQVVSIPYWEWNDLDQSVDKQQYLRVKLGLDGQKMASICT</sequence>
<dbReference type="PROSITE" id="PS51286">
    <property type="entry name" value="RAP"/>
    <property type="match status" value="1"/>
</dbReference>
<dbReference type="Pfam" id="PF26188">
    <property type="entry name" value="RESC6"/>
    <property type="match status" value="1"/>
</dbReference>
<name>A0ABD3MHE0_9STRA</name>
<dbReference type="Pfam" id="PF08373">
    <property type="entry name" value="RAP"/>
    <property type="match status" value="1"/>
</dbReference>
<reference evidence="2 3" key="1">
    <citation type="submission" date="2024-10" db="EMBL/GenBank/DDBJ databases">
        <title>Updated reference genomes for cyclostephanoid diatoms.</title>
        <authorList>
            <person name="Roberts W.R."/>
            <person name="Alverson A.J."/>
        </authorList>
    </citation>
    <scope>NUCLEOTIDE SEQUENCE [LARGE SCALE GENOMIC DNA]</scope>
    <source>
        <strain evidence="2 3">AJA276-08</strain>
    </source>
</reference>
<dbReference type="InterPro" id="IPR050870">
    <property type="entry name" value="FAST_kinase"/>
</dbReference>
<accession>A0ABD3MHE0</accession>
<keyword evidence="3" id="KW-1185">Reference proteome</keyword>
<evidence type="ECO:0000259" key="1">
    <source>
        <dbReference type="PROSITE" id="PS51286"/>
    </source>
</evidence>